<dbReference type="HOGENOM" id="CLU_331399_0_0_0"/>
<gene>
    <name evidence="1" type="ordered locus">Mesil_0911</name>
</gene>
<dbReference type="EMBL" id="CP002042">
    <property type="protein sequence ID" value="ADH62823.1"/>
    <property type="molecule type" value="Genomic_DNA"/>
</dbReference>
<evidence type="ECO:0000313" key="1">
    <source>
        <dbReference type="EMBL" id="ADH62823.1"/>
    </source>
</evidence>
<dbReference type="KEGG" id="msv:Mesil_0911"/>
<sequence>MAREKPTEAIRIEKERSQFRQLIARNPNHFGNLQSGPKAALKWQPNTKYEQLTCLGYNPDLDQLEAVIEVKLPFGYGGSLCQKGTFEYVRFFIDYGGGWQDVGVVATHVHDIPNANDCAGKPNKPLTYAMSLKLDPHRKCCDTAVMPRVRAILSWEWVPPPLPTWLPPWGNVLDEHIQIKPTNKWWCLFEHVDVTIWDKLKLDPEILKQIVKPIPIPEPDPPPFVELAKLYTMPGGARELKTSVEPHRFGFSELHQVLTAQGVGPELISGKLEQWKNLGLDWAAAVDALDKTQGNVSYEELDCLALDTHREWLVAAFTIKRPSGYSGDLCSKGSLEYVAFWADWEDTCEWEYLGTVAVNVHDIANIPAGGLHYAALLKVDLNPHRRPCAKAKPSRVRAVLSWATPPSTTDPDAVPYWGNRRDTHVQIRPGQPGINLYRIGGIVVTDIDGSSGLTLPSATFENGFAPDALGRPCPFAGRVVVTGPAYPGMYYRVQVRRQNPLTLAWESWANVTTTLNLVSPSLVPFSNAEVMNGFFLYAPDIDNRLAWWDTAGDELWELRLQRATAPNDASIVDEETHRVQLDNTWPEADINIDSGGNCKDFTQGVTLTGHFVARDKYFGSYSLGTLPFAAPAGQPVPSGGTSQTAVAPGDPWSLNTTGMQPCGYVMIVNVWDRAIVNSASVGHQSSKAVGFCLREK</sequence>
<keyword evidence="2" id="KW-1185">Reference proteome</keyword>
<reference evidence="1 2" key="1">
    <citation type="journal article" date="2010" name="Stand. Genomic Sci.">
        <title>Complete genome sequence of Meiothermus silvanus type strain (VI-R2).</title>
        <authorList>
            <person name="Sikorski J."/>
            <person name="Tindall B.J."/>
            <person name="Lowry S."/>
            <person name="Lucas S."/>
            <person name="Nolan M."/>
            <person name="Copeland A."/>
            <person name="Glavina Del Rio T."/>
            <person name="Tice H."/>
            <person name="Cheng J.F."/>
            <person name="Han C."/>
            <person name="Pitluck S."/>
            <person name="Liolios K."/>
            <person name="Ivanova N."/>
            <person name="Mavromatis K."/>
            <person name="Mikhailova N."/>
            <person name="Pati A."/>
            <person name="Goodwin L."/>
            <person name="Chen A."/>
            <person name="Palaniappan K."/>
            <person name="Land M."/>
            <person name="Hauser L."/>
            <person name="Chang Y.J."/>
            <person name="Jeffries C.D."/>
            <person name="Rohde M."/>
            <person name="Goker M."/>
            <person name="Woyke T."/>
            <person name="Bristow J."/>
            <person name="Eisen J.A."/>
            <person name="Markowitz V."/>
            <person name="Hugenholtz P."/>
            <person name="Kyrpides N.C."/>
            <person name="Klenk H.P."/>
            <person name="Lapidus A."/>
        </authorList>
    </citation>
    <scope>NUCLEOTIDE SEQUENCE [LARGE SCALE GENOMIC DNA]</scope>
    <source>
        <strain evidence="2">ATCC 700542 / DSM 9946 / VI-R2</strain>
    </source>
</reference>
<dbReference type="RefSeq" id="WP_013157407.1">
    <property type="nucleotide sequence ID" value="NC_014212.1"/>
</dbReference>
<accession>D7BC27</accession>
<dbReference type="STRING" id="526227.Mesil_0911"/>
<organism evidence="1 2">
    <name type="scientific">Allomeiothermus silvanus (strain ATCC 700542 / DSM 9946 / NBRC 106475 / NCIMB 13440 / VI-R2)</name>
    <name type="common">Thermus silvanus</name>
    <dbReference type="NCBI Taxonomy" id="526227"/>
    <lineage>
        <taxon>Bacteria</taxon>
        <taxon>Thermotogati</taxon>
        <taxon>Deinococcota</taxon>
        <taxon>Deinococci</taxon>
        <taxon>Thermales</taxon>
        <taxon>Thermaceae</taxon>
        <taxon>Allomeiothermus</taxon>
    </lineage>
</organism>
<proteinExistence type="predicted"/>
<dbReference type="eggNOG" id="COG1555">
    <property type="taxonomic scope" value="Bacteria"/>
</dbReference>
<dbReference type="OrthoDB" id="9156778at2"/>
<name>D7BC27_ALLS1</name>
<protein>
    <submittedName>
        <fullName evidence="1">Uncharacterized protein</fullName>
    </submittedName>
</protein>
<dbReference type="AlphaFoldDB" id="D7BC27"/>
<dbReference type="Proteomes" id="UP000001916">
    <property type="component" value="Chromosome"/>
</dbReference>
<evidence type="ECO:0000313" key="2">
    <source>
        <dbReference type="Proteomes" id="UP000001916"/>
    </source>
</evidence>